<dbReference type="EC" id="3.4.23.43" evidence="10"/>
<dbReference type="InterPro" id="IPR050882">
    <property type="entry name" value="Prepilin_peptidase/N-MTase"/>
</dbReference>
<proteinExistence type="inferred from homology"/>
<feature type="transmembrane region" description="Helical" evidence="7">
    <location>
        <begin position="6"/>
        <end position="29"/>
    </location>
</feature>
<evidence type="ECO:0000313" key="10">
    <source>
        <dbReference type="EMBL" id="NYI11436.1"/>
    </source>
</evidence>
<comment type="similarity">
    <text evidence="2">Belongs to the peptidase A24 family.</text>
</comment>
<keyword evidence="3" id="KW-1003">Cell membrane</keyword>
<keyword evidence="10" id="KW-0378">Hydrolase</keyword>
<evidence type="ECO:0000256" key="7">
    <source>
        <dbReference type="SAM" id="Phobius"/>
    </source>
</evidence>
<reference evidence="10 11" key="1">
    <citation type="submission" date="2020-07" db="EMBL/GenBank/DDBJ databases">
        <title>Sequencing the genomes of 1000 actinobacteria strains.</title>
        <authorList>
            <person name="Klenk H.-P."/>
        </authorList>
    </citation>
    <scope>NUCLEOTIDE SEQUENCE [LARGE SCALE GENOMIC DNA]</scope>
    <source>
        <strain evidence="10 11">DSM 18248</strain>
    </source>
</reference>
<dbReference type="GO" id="GO:0004190">
    <property type="term" value="F:aspartic-type endopeptidase activity"/>
    <property type="evidence" value="ECO:0007669"/>
    <property type="project" value="UniProtKB-EC"/>
</dbReference>
<evidence type="ECO:0000256" key="4">
    <source>
        <dbReference type="ARBA" id="ARBA00022692"/>
    </source>
</evidence>
<feature type="transmembrane region" description="Helical" evidence="7">
    <location>
        <begin position="103"/>
        <end position="121"/>
    </location>
</feature>
<keyword evidence="4 7" id="KW-0812">Transmembrane</keyword>
<feature type="transmembrane region" description="Helical" evidence="7">
    <location>
        <begin position="128"/>
        <end position="145"/>
    </location>
</feature>
<evidence type="ECO:0000259" key="8">
    <source>
        <dbReference type="Pfam" id="PF01478"/>
    </source>
</evidence>
<dbReference type="GO" id="GO:0008168">
    <property type="term" value="F:methyltransferase activity"/>
    <property type="evidence" value="ECO:0007669"/>
    <property type="project" value="UniProtKB-KW"/>
</dbReference>
<keyword evidence="10" id="KW-0808">Transferase</keyword>
<evidence type="ECO:0000256" key="5">
    <source>
        <dbReference type="ARBA" id="ARBA00022989"/>
    </source>
</evidence>
<dbReference type="GO" id="GO:0032259">
    <property type="term" value="P:methylation"/>
    <property type="evidence" value="ECO:0007669"/>
    <property type="project" value="UniProtKB-KW"/>
</dbReference>
<dbReference type="GO" id="GO:0005886">
    <property type="term" value="C:plasma membrane"/>
    <property type="evidence" value="ECO:0007669"/>
    <property type="project" value="UniProtKB-SubCell"/>
</dbReference>
<dbReference type="EMBL" id="JACBZI010000001">
    <property type="protein sequence ID" value="NYI11436.1"/>
    <property type="molecule type" value="Genomic_DNA"/>
</dbReference>
<keyword evidence="5 7" id="KW-1133">Transmembrane helix</keyword>
<comment type="caution">
    <text evidence="10">The sequence shown here is derived from an EMBL/GenBank/DDBJ whole genome shotgun (WGS) entry which is preliminary data.</text>
</comment>
<dbReference type="InterPro" id="IPR000045">
    <property type="entry name" value="Prepilin_IV_endopep_pep"/>
</dbReference>
<dbReference type="Pfam" id="PF06750">
    <property type="entry name" value="A24_N_bact"/>
    <property type="match status" value="1"/>
</dbReference>
<sequence>MTATLPWPLVVGLVAPLGLAIGSFLNVVVHRVPLGLSVVHPPSACPQCRQPVRGRDNVPVLSWLLLRGRCRDCRTPISVRYPLVEAGTAALLVAVALHLQDVAVALAVLPVAAAGVALALIDLEHQRLPFAISGVALALALPGVVVDQLGASPAAPLWELLVAVAAWVGVYGGAWLLTGGRGMGLGDVALAPVLAVALGALGLGPALVGLMAGFVLGALVGGLLLATGRLRRGARLPHGPFMLLGAAVGLFAGDPVTGAYLSLTGLA</sequence>
<dbReference type="InterPro" id="IPR010627">
    <property type="entry name" value="Prepilin_pept_A24_N"/>
</dbReference>
<evidence type="ECO:0000256" key="6">
    <source>
        <dbReference type="ARBA" id="ARBA00023136"/>
    </source>
</evidence>
<feature type="transmembrane region" description="Helical" evidence="7">
    <location>
        <begin position="207"/>
        <end position="228"/>
    </location>
</feature>
<dbReference type="Proteomes" id="UP000537326">
    <property type="component" value="Unassembled WGS sequence"/>
</dbReference>
<evidence type="ECO:0000259" key="9">
    <source>
        <dbReference type="Pfam" id="PF06750"/>
    </source>
</evidence>
<keyword evidence="10" id="KW-0489">Methyltransferase</keyword>
<dbReference type="PANTHER" id="PTHR30487:SF0">
    <property type="entry name" value="PREPILIN LEADER PEPTIDASE_N-METHYLTRANSFERASE-RELATED"/>
    <property type="match status" value="1"/>
</dbReference>
<feature type="transmembrane region" description="Helical" evidence="7">
    <location>
        <begin position="184"/>
        <end position="201"/>
    </location>
</feature>
<evidence type="ECO:0000256" key="2">
    <source>
        <dbReference type="ARBA" id="ARBA00005801"/>
    </source>
</evidence>
<feature type="domain" description="Prepilin type IV endopeptidase peptidase" evidence="8">
    <location>
        <begin position="114"/>
        <end position="221"/>
    </location>
</feature>
<evidence type="ECO:0000256" key="3">
    <source>
        <dbReference type="ARBA" id="ARBA00022475"/>
    </source>
</evidence>
<dbReference type="AlphaFoldDB" id="A0A7Y9YFU1"/>
<feature type="domain" description="Prepilin peptidase A24 N-terminal" evidence="9">
    <location>
        <begin position="17"/>
        <end position="98"/>
    </location>
</feature>
<gene>
    <name evidence="10" type="ORF">BKA05_002951</name>
</gene>
<evidence type="ECO:0000256" key="1">
    <source>
        <dbReference type="ARBA" id="ARBA00004651"/>
    </source>
</evidence>
<organism evidence="10 11">
    <name type="scientific">Nocardioides marinus</name>
    <dbReference type="NCBI Taxonomy" id="374514"/>
    <lineage>
        <taxon>Bacteria</taxon>
        <taxon>Bacillati</taxon>
        <taxon>Actinomycetota</taxon>
        <taxon>Actinomycetes</taxon>
        <taxon>Propionibacteriales</taxon>
        <taxon>Nocardioidaceae</taxon>
        <taxon>Nocardioides</taxon>
    </lineage>
</organism>
<protein>
    <submittedName>
        <fullName evidence="10">Leader peptidase (Prepilin peptidase)/N-methyltransferase</fullName>
        <ecNumber evidence="10">2.1.1.-</ecNumber>
        <ecNumber evidence="10">3.4.23.43</ecNumber>
    </submittedName>
</protein>
<evidence type="ECO:0000313" key="11">
    <source>
        <dbReference type="Proteomes" id="UP000537326"/>
    </source>
</evidence>
<feature type="transmembrane region" description="Helical" evidence="7">
    <location>
        <begin position="157"/>
        <end position="177"/>
    </location>
</feature>
<accession>A0A7Y9YFU1</accession>
<dbReference type="PANTHER" id="PTHR30487">
    <property type="entry name" value="TYPE 4 PREPILIN-LIKE PROTEINS LEADER PEPTIDE-PROCESSING ENZYME"/>
    <property type="match status" value="1"/>
</dbReference>
<name>A0A7Y9YFU1_9ACTN</name>
<comment type="subcellular location">
    <subcellularLocation>
        <location evidence="1">Cell membrane</location>
        <topology evidence="1">Multi-pass membrane protein</topology>
    </subcellularLocation>
</comment>
<dbReference type="Pfam" id="PF01478">
    <property type="entry name" value="Peptidase_A24"/>
    <property type="match status" value="1"/>
</dbReference>
<keyword evidence="6 7" id="KW-0472">Membrane</keyword>
<dbReference type="RefSeq" id="WP_179532126.1">
    <property type="nucleotide sequence ID" value="NZ_BAAAPP010000008.1"/>
</dbReference>
<feature type="transmembrane region" description="Helical" evidence="7">
    <location>
        <begin position="240"/>
        <end position="263"/>
    </location>
</feature>
<dbReference type="EC" id="2.1.1.-" evidence="10"/>
<dbReference type="GO" id="GO:0006465">
    <property type="term" value="P:signal peptide processing"/>
    <property type="evidence" value="ECO:0007669"/>
    <property type="project" value="TreeGrafter"/>
</dbReference>
<keyword evidence="11" id="KW-1185">Reference proteome</keyword>